<keyword evidence="1" id="KW-1185">Reference proteome</keyword>
<sequence>LPPTVMILKEFNVLLGKYDDLAMLSPQACGRVAADGGSPRMKSGNAADLSLGSLSSKELVMKAMELNKDPVIAEIFLSERIPKDLSDTIKEEQRRRSIVIANLEEADAQLRPSQSILDLVKVECRPVNVYRMGAYSNTRPRLVKVILPTSFHWRQALHNAHLLRHSSYKAARLRKSMTPEELKKSGNCDKKREREIVSRVSAMGCV</sequence>
<dbReference type="WBParaSite" id="HPBE_0002447701-mRNA-1">
    <property type="protein sequence ID" value="HPBE_0002447701-mRNA-1"/>
    <property type="gene ID" value="HPBE_0002447701"/>
</dbReference>
<protein>
    <submittedName>
        <fullName evidence="2">CUE domain-containing protein</fullName>
    </submittedName>
</protein>
<proteinExistence type="predicted"/>
<organism evidence="1 2">
    <name type="scientific">Heligmosomoides polygyrus</name>
    <name type="common">Parasitic roundworm</name>
    <dbReference type="NCBI Taxonomy" id="6339"/>
    <lineage>
        <taxon>Eukaryota</taxon>
        <taxon>Metazoa</taxon>
        <taxon>Ecdysozoa</taxon>
        <taxon>Nematoda</taxon>
        <taxon>Chromadorea</taxon>
        <taxon>Rhabditida</taxon>
        <taxon>Rhabditina</taxon>
        <taxon>Rhabditomorpha</taxon>
        <taxon>Strongyloidea</taxon>
        <taxon>Heligmosomidae</taxon>
        <taxon>Heligmosomoides</taxon>
    </lineage>
</organism>
<accession>A0A183GP57</accession>
<evidence type="ECO:0000313" key="2">
    <source>
        <dbReference type="WBParaSite" id="HPBE_0002447701-mRNA-1"/>
    </source>
</evidence>
<dbReference type="Proteomes" id="UP000050761">
    <property type="component" value="Unassembled WGS sequence"/>
</dbReference>
<reference evidence="2" key="1">
    <citation type="submission" date="2019-09" db="UniProtKB">
        <authorList>
            <consortium name="WormBaseParasite"/>
        </authorList>
    </citation>
    <scope>IDENTIFICATION</scope>
</reference>
<evidence type="ECO:0000313" key="1">
    <source>
        <dbReference type="Proteomes" id="UP000050761"/>
    </source>
</evidence>
<name>A0A183GP57_HELPZ</name>
<dbReference type="AlphaFoldDB" id="A0A183GP57"/>